<protein>
    <recommendedName>
        <fullName evidence="3">ACB domain-containing protein</fullName>
    </recommendedName>
</protein>
<gene>
    <name evidence="4" type="ORF">EWM64_g9878</name>
</gene>
<dbReference type="GO" id="GO:0006631">
    <property type="term" value="P:fatty acid metabolic process"/>
    <property type="evidence" value="ECO:0007669"/>
    <property type="project" value="TreeGrafter"/>
</dbReference>
<proteinExistence type="inferred from homology"/>
<comment type="caution">
    <text evidence="4">The sequence shown here is derived from an EMBL/GenBank/DDBJ whole genome shotgun (WGS) entry which is preliminary data.</text>
</comment>
<dbReference type="STRING" id="135208.A0A4Y9ZI74"/>
<dbReference type="OrthoDB" id="346910at2759"/>
<dbReference type="SUPFAM" id="SSF47027">
    <property type="entry name" value="Acyl-CoA binding protein"/>
    <property type="match status" value="1"/>
</dbReference>
<reference evidence="4 5" key="1">
    <citation type="submission" date="2019-02" db="EMBL/GenBank/DDBJ databases">
        <title>Genome sequencing of the rare red list fungi Hericium alpestre (H. flagellum).</title>
        <authorList>
            <person name="Buettner E."/>
            <person name="Kellner H."/>
        </authorList>
    </citation>
    <scope>NUCLEOTIDE SEQUENCE [LARGE SCALE GENOMIC DNA]</scope>
    <source>
        <strain evidence="4 5">DSM 108284</strain>
    </source>
</reference>
<dbReference type="Proteomes" id="UP000298061">
    <property type="component" value="Unassembled WGS sequence"/>
</dbReference>
<name>A0A4Y9ZI74_9AGAM</name>
<comment type="similarity">
    <text evidence="1">Belongs to the ACBP family.</text>
</comment>
<sequence>MSDAKFDKAVAIVQGLPKDGPIKPSQEEQLYSPSKFYSYYKQATIGDVNVPRPGMLDFTGKAKWDAWKAVEGTSQADAKAKYVEKLLEVLKKADTEEAKKYIEELESA</sequence>
<evidence type="ECO:0000259" key="3">
    <source>
        <dbReference type="PROSITE" id="PS51228"/>
    </source>
</evidence>
<dbReference type="PANTHER" id="PTHR23310:SF62">
    <property type="entry name" value="ACYL-COA BINDING PROTEIN 1, ISOFORM A"/>
    <property type="match status" value="1"/>
</dbReference>
<keyword evidence="5" id="KW-1185">Reference proteome</keyword>
<dbReference type="InterPro" id="IPR035984">
    <property type="entry name" value="Acyl-CoA-binding_sf"/>
</dbReference>
<keyword evidence="2" id="KW-0446">Lipid-binding</keyword>
<dbReference type="InterPro" id="IPR000582">
    <property type="entry name" value="Acyl-CoA-binding_protein"/>
</dbReference>
<evidence type="ECO:0000256" key="2">
    <source>
        <dbReference type="ARBA" id="ARBA00023121"/>
    </source>
</evidence>
<evidence type="ECO:0000313" key="4">
    <source>
        <dbReference type="EMBL" id="TFY74134.1"/>
    </source>
</evidence>
<dbReference type="InterPro" id="IPR014352">
    <property type="entry name" value="FERM/acyl-CoA-bd_prot_sf"/>
</dbReference>
<dbReference type="Pfam" id="PF00887">
    <property type="entry name" value="ACBP"/>
    <property type="match status" value="1"/>
</dbReference>
<dbReference type="PROSITE" id="PS51228">
    <property type="entry name" value="ACB_2"/>
    <property type="match status" value="1"/>
</dbReference>
<accession>A0A4Y9ZI74</accession>
<dbReference type="GO" id="GO:0000062">
    <property type="term" value="F:fatty-acyl-CoA binding"/>
    <property type="evidence" value="ECO:0007669"/>
    <property type="project" value="InterPro"/>
</dbReference>
<dbReference type="EMBL" id="SFCI01002276">
    <property type="protein sequence ID" value="TFY74134.1"/>
    <property type="molecule type" value="Genomic_DNA"/>
</dbReference>
<dbReference type="FunFam" id="1.20.80.10:FF:000010">
    <property type="entry name" value="Acyl-CoA-binding domain-containing protein 5"/>
    <property type="match status" value="1"/>
</dbReference>
<dbReference type="PANTHER" id="PTHR23310">
    <property type="entry name" value="ACYL-COA-BINDING PROTEIN, ACBP"/>
    <property type="match status" value="1"/>
</dbReference>
<evidence type="ECO:0000313" key="5">
    <source>
        <dbReference type="Proteomes" id="UP000298061"/>
    </source>
</evidence>
<feature type="domain" description="ACB" evidence="3">
    <location>
        <begin position="2"/>
        <end position="95"/>
    </location>
</feature>
<organism evidence="4 5">
    <name type="scientific">Hericium alpestre</name>
    <dbReference type="NCBI Taxonomy" id="135208"/>
    <lineage>
        <taxon>Eukaryota</taxon>
        <taxon>Fungi</taxon>
        <taxon>Dikarya</taxon>
        <taxon>Basidiomycota</taxon>
        <taxon>Agaricomycotina</taxon>
        <taxon>Agaricomycetes</taxon>
        <taxon>Russulales</taxon>
        <taxon>Hericiaceae</taxon>
        <taxon>Hericium</taxon>
    </lineage>
</organism>
<dbReference type="AlphaFoldDB" id="A0A4Y9ZI74"/>
<evidence type="ECO:0000256" key="1">
    <source>
        <dbReference type="ARBA" id="ARBA00005567"/>
    </source>
</evidence>
<dbReference type="Gene3D" id="1.20.80.10">
    <property type="match status" value="1"/>
</dbReference>